<dbReference type="Proteomes" id="UP001590950">
    <property type="component" value="Unassembled WGS sequence"/>
</dbReference>
<feature type="region of interest" description="Disordered" evidence="1">
    <location>
        <begin position="1"/>
        <end position="99"/>
    </location>
</feature>
<name>A0ABR4ANC3_9LECA</name>
<keyword evidence="3" id="KW-1185">Reference proteome</keyword>
<feature type="compositionally biased region" description="Pro residues" evidence="1">
    <location>
        <begin position="74"/>
        <end position="93"/>
    </location>
</feature>
<feature type="region of interest" description="Disordered" evidence="1">
    <location>
        <begin position="122"/>
        <end position="152"/>
    </location>
</feature>
<comment type="caution">
    <text evidence="2">The sequence shown here is derived from an EMBL/GenBank/DDBJ whole genome shotgun (WGS) entry which is preliminary data.</text>
</comment>
<protein>
    <submittedName>
        <fullName evidence="2">Uncharacterized protein</fullName>
    </submittedName>
</protein>
<feature type="compositionally biased region" description="Polar residues" evidence="1">
    <location>
        <begin position="56"/>
        <end position="65"/>
    </location>
</feature>
<dbReference type="EMBL" id="JBEFKJ010000004">
    <property type="protein sequence ID" value="KAL2046217.1"/>
    <property type="molecule type" value="Genomic_DNA"/>
</dbReference>
<gene>
    <name evidence="2" type="ORF">N7G274_001664</name>
</gene>
<evidence type="ECO:0000256" key="1">
    <source>
        <dbReference type="SAM" id="MobiDB-lite"/>
    </source>
</evidence>
<proteinExistence type="predicted"/>
<evidence type="ECO:0000313" key="2">
    <source>
        <dbReference type="EMBL" id="KAL2046217.1"/>
    </source>
</evidence>
<organism evidence="2 3">
    <name type="scientific">Stereocaulon virgatum</name>
    <dbReference type="NCBI Taxonomy" id="373712"/>
    <lineage>
        <taxon>Eukaryota</taxon>
        <taxon>Fungi</taxon>
        <taxon>Dikarya</taxon>
        <taxon>Ascomycota</taxon>
        <taxon>Pezizomycotina</taxon>
        <taxon>Lecanoromycetes</taxon>
        <taxon>OSLEUM clade</taxon>
        <taxon>Lecanoromycetidae</taxon>
        <taxon>Lecanorales</taxon>
        <taxon>Lecanorineae</taxon>
        <taxon>Stereocaulaceae</taxon>
        <taxon>Stereocaulon</taxon>
    </lineage>
</organism>
<feature type="compositionally biased region" description="Pro residues" evidence="1">
    <location>
        <begin position="45"/>
        <end position="54"/>
    </location>
</feature>
<sequence length="152" mass="17673">MLPNLDTPYRNKPFSYPSNHISSYTPTKIPKPPYKTKRKTISSPFSPPPPPPSFTYPLSISPQLNSSHHSTSKLPPPSPPLTPTQLPLPPLPQPQSTHLTNKKTIPFFDLHHRQRQRQRRLIIHKRENPRKKEKKKKRKATKSRRMHGAMRF</sequence>
<reference evidence="2 3" key="1">
    <citation type="submission" date="2024-09" db="EMBL/GenBank/DDBJ databases">
        <title>Rethinking Asexuality: The Enigmatic Case of Functional Sexual Genes in Lepraria (Stereocaulaceae).</title>
        <authorList>
            <person name="Doellman M."/>
            <person name="Sun Y."/>
            <person name="Barcenas-Pena A."/>
            <person name="Lumbsch H.T."/>
            <person name="Grewe F."/>
        </authorList>
    </citation>
    <scope>NUCLEOTIDE SEQUENCE [LARGE SCALE GENOMIC DNA]</scope>
    <source>
        <strain evidence="2 3">Mercado 3170</strain>
    </source>
</reference>
<evidence type="ECO:0000313" key="3">
    <source>
        <dbReference type="Proteomes" id="UP001590950"/>
    </source>
</evidence>
<accession>A0ABR4ANC3</accession>